<accession>A0A150JBB1</accession>
<comment type="caution">
    <text evidence="2">The sequence shown here is derived from an EMBL/GenBank/DDBJ whole genome shotgun (WGS) entry which is preliminary data.</text>
</comment>
<dbReference type="EMBL" id="LNGD01000003">
    <property type="protein sequence ID" value="KYC54234.1"/>
    <property type="molecule type" value="Genomic_DNA"/>
</dbReference>
<feature type="transmembrane region" description="Helical" evidence="1">
    <location>
        <begin position="97"/>
        <end position="115"/>
    </location>
</feature>
<evidence type="ECO:0000313" key="2">
    <source>
        <dbReference type="EMBL" id="KYC54234.1"/>
    </source>
</evidence>
<dbReference type="Gene3D" id="1.10.357.140">
    <property type="entry name" value="UbiA prenyltransferase"/>
    <property type="match status" value="1"/>
</dbReference>
<name>A0A150JBB1_9EURY</name>
<dbReference type="Proteomes" id="UP000075578">
    <property type="component" value="Unassembled WGS sequence"/>
</dbReference>
<evidence type="ECO:0000256" key="1">
    <source>
        <dbReference type="SAM" id="Phobius"/>
    </source>
</evidence>
<feature type="transmembrane region" description="Helical" evidence="1">
    <location>
        <begin position="44"/>
        <end position="64"/>
    </location>
</feature>
<organism evidence="2 3">
    <name type="scientific">Candidatus Methanofastidiosum methylothiophilum</name>
    <dbReference type="NCBI Taxonomy" id="1705564"/>
    <lineage>
        <taxon>Archaea</taxon>
        <taxon>Methanobacteriati</taxon>
        <taxon>Methanobacteriota</taxon>
        <taxon>Stenosarchaea group</taxon>
        <taxon>Candidatus Methanofastidiosia</taxon>
        <taxon>Candidatus Methanofastidiosales</taxon>
        <taxon>Candidatus Methanofastidiosaceae</taxon>
        <taxon>Candidatus Methanofastidiosum</taxon>
    </lineage>
</organism>
<reference evidence="2 3" key="1">
    <citation type="journal article" date="2016" name="ISME J.">
        <title>Chasing the elusive Euryarchaeota class WSA2: genomes reveal a uniquely fastidious methyl-reducing methanogen.</title>
        <authorList>
            <person name="Nobu M.K."/>
            <person name="Narihiro T."/>
            <person name="Kuroda K."/>
            <person name="Mei R."/>
            <person name="Liu W.T."/>
        </authorList>
    </citation>
    <scope>NUCLEOTIDE SEQUENCE [LARGE SCALE GENOMIC DNA]</scope>
    <source>
        <strain evidence="2">U1lsi0528_Bin089</strain>
    </source>
</reference>
<dbReference type="GO" id="GO:0016740">
    <property type="term" value="F:transferase activity"/>
    <property type="evidence" value="ECO:0007669"/>
    <property type="project" value="UniProtKB-KW"/>
</dbReference>
<dbReference type="AlphaFoldDB" id="A0A150JBB1"/>
<gene>
    <name evidence="2" type="ORF">AMQ74_00102</name>
</gene>
<keyword evidence="1" id="KW-1133">Transmembrane helix</keyword>
<keyword evidence="1" id="KW-0472">Membrane</keyword>
<proteinExistence type="predicted"/>
<keyword evidence="2" id="KW-0808">Transferase</keyword>
<protein>
    <submittedName>
        <fullName evidence="2">Prenyltransferase</fullName>
    </submittedName>
</protein>
<feature type="transmembrane region" description="Helical" evidence="1">
    <location>
        <begin position="12"/>
        <end position="32"/>
    </location>
</feature>
<evidence type="ECO:0000313" key="3">
    <source>
        <dbReference type="Proteomes" id="UP000075578"/>
    </source>
</evidence>
<dbReference type="InterPro" id="IPR044878">
    <property type="entry name" value="UbiA_sf"/>
</dbReference>
<sequence length="133" mass="15620">MIGKAKSLIKLMRLEFYSMPFIVYSLGTLISFKYNDFFILKNYIVGYFILFLIEVATVLTNEYYDIEADKLNKNVKRFTGGSRMLVENKISIKELKIIILFVIICLIILSPYLFFVTSYSKQVIFLLGQFRIH</sequence>
<keyword evidence="1" id="KW-0812">Transmembrane</keyword>